<keyword evidence="7" id="KW-0482">Metalloprotease</keyword>
<dbReference type="RefSeq" id="WP_065318943.1">
    <property type="nucleotide sequence ID" value="NZ_CP017477.1"/>
</dbReference>
<dbReference type="InterPro" id="IPR008754">
    <property type="entry name" value="Peptidase_M43"/>
</dbReference>
<evidence type="ECO:0000256" key="3">
    <source>
        <dbReference type="ARBA" id="ARBA00022723"/>
    </source>
</evidence>
<dbReference type="Proteomes" id="UP000092584">
    <property type="component" value="Unassembled WGS sequence"/>
</dbReference>
<feature type="domain" description="Secretion system C-terminal sorting" evidence="11">
    <location>
        <begin position="529"/>
        <end position="597"/>
    </location>
</feature>
<dbReference type="Gene3D" id="3.40.390.10">
    <property type="entry name" value="Collagenase (Catalytic Domain)"/>
    <property type="match status" value="1"/>
</dbReference>
<dbReference type="Pfam" id="PF05572">
    <property type="entry name" value="Peptidase_M43"/>
    <property type="match status" value="1"/>
</dbReference>
<comment type="similarity">
    <text evidence="1">Belongs to the peptidase M43B family.</text>
</comment>
<dbReference type="GO" id="GO:0008237">
    <property type="term" value="F:metallopeptidase activity"/>
    <property type="evidence" value="ECO:0007669"/>
    <property type="project" value="UniProtKB-KW"/>
</dbReference>
<dbReference type="InterPro" id="IPR045474">
    <property type="entry name" value="GEVED"/>
</dbReference>
<feature type="domain" description="Peptidase M43 pregnancy-associated plasma-A" evidence="10">
    <location>
        <begin position="174"/>
        <end position="324"/>
    </location>
</feature>
<evidence type="ECO:0000259" key="11">
    <source>
        <dbReference type="Pfam" id="PF18962"/>
    </source>
</evidence>
<dbReference type="InterPro" id="IPR026444">
    <property type="entry name" value="Secre_tail"/>
</dbReference>
<dbReference type="InterPro" id="IPR024079">
    <property type="entry name" value="MetalloPept_cat_dom_sf"/>
</dbReference>
<dbReference type="PANTHER" id="PTHR47466">
    <property type="match status" value="1"/>
</dbReference>
<gene>
    <name evidence="13" type="ORF">LPB3_07275</name>
</gene>
<dbReference type="AlphaFoldDB" id="A0A1B8TX13"/>
<evidence type="ECO:0000256" key="8">
    <source>
        <dbReference type="ARBA" id="ARBA00023157"/>
    </source>
</evidence>
<proteinExistence type="inferred from homology"/>
<dbReference type="STRING" id="1774273.LPB03_05220"/>
<evidence type="ECO:0000313" key="14">
    <source>
        <dbReference type="Proteomes" id="UP000092584"/>
    </source>
</evidence>
<keyword evidence="8" id="KW-1015">Disulfide bond</keyword>
<evidence type="ECO:0000256" key="7">
    <source>
        <dbReference type="ARBA" id="ARBA00023049"/>
    </source>
</evidence>
<evidence type="ECO:0000256" key="2">
    <source>
        <dbReference type="ARBA" id="ARBA00022670"/>
    </source>
</evidence>
<sequence length="599" mass="65858">MKFKVLFVLILLQASLLYSQEKCGFTKHQEEFYELNPKAKLAHDKVELNLLKTGIQEFLSKKNADSNTIYEIPVVVHLMNDGTTPLRTEEEIITWIENCNKFYDTTFGGEWLTEANGGTVIPFRLVLAKRNPSCEATNGINQINVTSTYAKYSEKGLNSDNEDGVSEGQLRALSRWDPQMYYNIYVVNTFDSTPITQTGGLQGYAYFPTTPDSFYGTFMKSSVVVDKNDPTTLPHEFGHAMGLHHPFRTGSTSSCPTVSPEGCSVDNDLVCDTPSTISLLNTNPLPTNEDVNGCDNAGWNNVQFNVMNYTSSSRLFTPGQKDRALAMFLASRENLTKSLGGISPTGNTPASVVETTCVPPSLGANIGNFQFGMTLVEIGSIKNNSDASNSSNSNKAYYDYTTNGCLTNAYSTELVVANNPQTIKLQNGGPNPGIYSAWIDYNNDGLFSSEELIVTDQSIRSTSDGEFSFTIPSANVILDIPLRMRVIGDRLANSTTPCGSLEYGEAEDYIVILRATTLGVKNFVSEFVISPNPSLGIVNINYDKIISEVTVVNIAGQTVFNQKYDENKVSLDISNLSPAIYFIKVKSENKITTKKIIKK</sequence>
<dbReference type="Pfam" id="PF20009">
    <property type="entry name" value="GEVED"/>
    <property type="match status" value="1"/>
</dbReference>
<reference evidence="14" key="1">
    <citation type="submission" date="2016-02" db="EMBL/GenBank/DDBJ databases">
        <authorList>
            <person name="Shin S.-K."/>
            <person name="Yi H."/>
            <person name="Kim E."/>
        </authorList>
    </citation>
    <scope>NUCLEOTIDE SEQUENCE [LARGE SCALE GENOMIC DNA]</scope>
    <source>
        <strain evidence="14">LPB0003</strain>
    </source>
</reference>
<protein>
    <recommendedName>
        <fullName evidence="15">Secretion system C-terminal sorting domain-containing protein</fullName>
    </recommendedName>
</protein>
<dbReference type="NCBIfam" id="TIGR04183">
    <property type="entry name" value="Por_Secre_tail"/>
    <property type="match status" value="1"/>
</dbReference>
<name>A0A1B8TX13_9FLAO</name>
<dbReference type="GO" id="GO:0006508">
    <property type="term" value="P:proteolysis"/>
    <property type="evidence" value="ECO:0007669"/>
    <property type="project" value="UniProtKB-KW"/>
</dbReference>
<evidence type="ECO:0000256" key="4">
    <source>
        <dbReference type="ARBA" id="ARBA00022729"/>
    </source>
</evidence>
<evidence type="ECO:0000259" key="12">
    <source>
        <dbReference type="Pfam" id="PF20009"/>
    </source>
</evidence>
<feature type="signal peptide" evidence="9">
    <location>
        <begin position="1"/>
        <end position="19"/>
    </location>
</feature>
<keyword evidence="6" id="KW-0862">Zinc</keyword>
<dbReference type="SUPFAM" id="SSF55486">
    <property type="entry name" value="Metalloproteases ('zincins'), catalytic domain"/>
    <property type="match status" value="1"/>
</dbReference>
<dbReference type="PANTHER" id="PTHR47466:SF1">
    <property type="entry name" value="METALLOPROTEASE MEP1 (AFU_ORTHOLOGUE AFUA_1G07730)-RELATED"/>
    <property type="match status" value="1"/>
</dbReference>
<evidence type="ECO:0000256" key="5">
    <source>
        <dbReference type="ARBA" id="ARBA00022801"/>
    </source>
</evidence>
<dbReference type="KEGG" id="pob:LPB03_05220"/>
<dbReference type="GO" id="GO:0046872">
    <property type="term" value="F:metal ion binding"/>
    <property type="evidence" value="ECO:0007669"/>
    <property type="project" value="UniProtKB-KW"/>
</dbReference>
<dbReference type="OrthoDB" id="9798438at2"/>
<organism evidence="13 14">
    <name type="scientific">Polaribacter vadi</name>
    <dbReference type="NCBI Taxonomy" id="1774273"/>
    <lineage>
        <taxon>Bacteria</taxon>
        <taxon>Pseudomonadati</taxon>
        <taxon>Bacteroidota</taxon>
        <taxon>Flavobacteriia</taxon>
        <taxon>Flavobacteriales</taxon>
        <taxon>Flavobacteriaceae</taxon>
    </lineage>
</organism>
<keyword evidence="4 9" id="KW-0732">Signal</keyword>
<comment type="caution">
    <text evidence="13">The sequence shown here is derived from an EMBL/GenBank/DDBJ whole genome shotgun (WGS) entry which is preliminary data.</text>
</comment>
<accession>A0A1B8TX13</accession>
<keyword evidence="14" id="KW-1185">Reference proteome</keyword>
<keyword evidence="3" id="KW-0479">Metal-binding</keyword>
<feature type="domain" description="GEVED" evidence="12">
    <location>
        <begin position="435"/>
        <end position="511"/>
    </location>
</feature>
<dbReference type="EMBL" id="LSFM01000022">
    <property type="protein sequence ID" value="OBY64193.1"/>
    <property type="molecule type" value="Genomic_DNA"/>
</dbReference>
<evidence type="ECO:0000256" key="1">
    <source>
        <dbReference type="ARBA" id="ARBA00008721"/>
    </source>
</evidence>
<dbReference type="Pfam" id="PF18962">
    <property type="entry name" value="Por_Secre_tail"/>
    <property type="match status" value="1"/>
</dbReference>
<keyword evidence="2" id="KW-0645">Protease</keyword>
<keyword evidence="5" id="KW-0378">Hydrolase</keyword>
<evidence type="ECO:0000256" key="9">
    <source>
        <dbReference type="SAM" id="SignalP"/>
    </source>
</evidence>
<feature type="chain" id="PRO_5008615772" description="Secretion system C-terminal sorting domain-containing protein" evidence="9">
    <location>
        <begin position="20"/>
        <end position="599"/>
    </location>
</feature>
<evidence type="ECO:0008006" key="15">
    <source>
        <dbReference type="Google" id="ProtNLM"/>
    </source>
</evidence>
<evidence type="ECO:0000256" key="6">
    <source>
        <dbReference type="ARBA" id="ARBA00022833"/>
    </source>
</evidence>
<evidence type="ECO:0000259" key="10">
    <source>
        <dbReference type="Pfam" id="PF05572"/>
    </source>
</evidence>
<evidence type="ECO:0000313" key="13">
    <source>
        <dbReference type="EMBL" id="OBY64193.1"/>
    </source>
</evidence>